<accession>A0A8T0GWL2</accession>
<evidence type="ECO:0000313" key="2">
    <source>
        <dbReference type="Proteomes" id="UP000822688"/>
    </source>
</evidence>
<keyword evidence="2" id="KW-1185">Reference proteome</keyword>
<sequence>ESLPALEILQKPLGKLPRAQRTEHSKSILPIPVNRNGISSVSIMNKLQCSGPQFNGHNYGISTTSVLQYTTICEILWDDAVKHIELHTKNKVVRSTRFISESCRL</sequence>
<name>A0A8T0GWL2_CERPU</name>
<dbReference type="EMBL" id="CM026429">
    <property type="protein sequence ID" value="KAG0564066.1"/>
    <property type="molecule type" value="Genomic_DNA"/>
</dbReference>
<dbReference type="Proteomes" id="UP000822688">
    <property type="component" value="Chromosome 8"/>
</dbReference>
<evidence type="ECO:0000313" key="1">
    <source>
        <dbReference type="EMBL" id="KAG0564066.1"/>
    </source>
</evidence>
<comment type="caution">
    <text evidence="1">The sequence shown here is derived from an EMBL/GenBank/DDBJ whole genome shotgun (WGS) entry which is preliminary data.</text>
</comment>
<reference evidence="1" key="1">
    <citation type="submission" date="2020-06" db="EMBL/GenBank/DDBJ databases">
        <title>WGS assembly of Ceratodon purpureus strain R40.</title>
        <authorList>
            <person name="Carey S.B."/>
            <person name="Jenkins J."/>
            <person name="Shu S."/>
            <person name="Lovell J.T."/>
            <person name="Sreedasyam A."/>
            <person name="Maumus F."/>
            <person name="Tiley G.P."/>
            <person name="Fernandez-Pozo N."/>
            <person name="Barry K."/>
            <person name="Chen C."/>
            <person name="Wang M."/>
            <person name="Lipzen A."/>
            <person name="Daum C."/>
            <person name="Saski C.A."/>
            <person name="Payton A.C."/>
            <person name="Mcbreen J.C."/>
            <person name="Conrad R.E."/>
            <person name="Kollar L.M."/>
            <person name="Olsson S."/>
            <person name="Huttunen S."/>
            <person name="Landis J.B."/>
            <person name="Wickett N.J."/>
            <person name="Johnson M.G."/>
            <person name="Rensing S.A."/>
            <person name="Grimwood J."/>
            <person name="Schmutz J."/>
            <person name="Mcdaniel S.F."/>
        </authorList>
    </citation>
    <scope>NUCLEOTIDE SEQUENCE</scope>
    <source>
        <strain evidence="1">R40</strain>
    </source>
</reference>
<organism evidence="1 2">
    <name type="scientific">Ceratodon purpureus</name>
    <name type="common">Fire moss</name>
    <name type="synonym">Dicranum purpureum</name>
    <dbReference type="NCBI Taxonomy" id="3225"/>
    <lineage>
        <taxon>Eukaryota</taxon>
        <taxon>Viridiplantae</taxon>
        <taxon>Streptophyta</taxon>
        <taxon>Embryophyta</taxon>
        <taxon>Bryophyta</taxon>
        <taxon>Bryophytina</taxon>
        <taxon>Bryopsida</taxon>
        <taxon>Dicranidae</taxon>
        <taxon>Pseudoditrichales</taxon>
        <taxon>Ditrichaceae</taxon>
        <taxon>Ceratodon</taxon>
    </lineage>
</organism>
<protein>
    <submittedName>
        <fullName evidence="1">Uncharacterized protein</fullName>
    </submittedName>
</protein>
<dbReference type="AlphaFoldDB" id="A0A8T0GWL2"/>
<feature type="non-terminal residue" evidence="1">
    <location>
        <position position="1"/>
    </location>
</feature>
<proteinExistence type="predicted"/>
<gene>
    <name evidence="1" type="ORF">KC19_8G080300</name>
</gene>